<dbReference type="Proteomes" id="UP000694559">
    <property type="component" value="Unplaced"/>
</dbReference>
<evidence type="ECO:0000313" key="15">
    <source>
        <dbReference type="Ensembl" id="ENSNNAP00000017123.1"/>
    </source>
</evidence>
<keyword evidence="16" id="KW-1185">Reference proteome</keyword>
<dbReference type="InterPro" id="IPR017907">
    <property type="entry name" value="Znf_RING_CS"/>
</dbReference>
<dbReference type="OrthoDB" id="128536at2759"/>
<dbReference type="CDD" id="cd15818">
    <property type="entry name" value="SPRY_PRY_TRIM69"/>
    <property type="match status" value="1"/>
</dbReference>
<evidence type="ECO:0000259" key="13">
    <source>
        <dbReference type="PROSITE" id="PS50089"/>
    </source>
</evidence>
<dbReference type="GO" id="GO:0005737">
    <property type="term" value="C:cytoplasm"/>
    <property type="evidence" value="ECO:0007669"/>
    <property type="project" value="UniProtKB-SubCell"/>
</dbReference>
<evidence type="ECO:0000256" key="9">
    <source>
        <dbReference type="ARBA" id="ARBA00034460"/>
    </source>
</evidence>
<evidence type="ECO:0000256" key="7">
    <source>
        <dbReference type="ARBA" id="ARBA00022771"/>
    </source>
</evidence>
<evidence type="ECO:0000259" key="14">
    <source>
        <dbReference type="PROSITE" id="PS50188"/>
    </source>
</evidence>
<keyword evidence="4" id="KW-0963">Cytoplasm</keyword>
<evidence type="ECO:0000256" key="5">
    <source>
        <dbReference type="ARBA" id="ARBA00022699"/>
    </source>
</evidence>
<dbReference type="InterPro" id="IPR003879">
    <property type="entry name" value="Butyrophylin_SPRY"/>
</dbReference>
<proteinExistence type="inferred from homology"/>
<reference evidence="15" key="2">
    <citation type="submission" date="2025-09" db="UniProtKB">
        <authorList>
            <consortium name="Ensembl"/>
        </authorList>
    </citation>
    <scope>IDENTIFICATION</scope>
</reference>
<dbReference type="GO" id="GO:0016607">
    <property type="term" value="C:nuclear speck"/>
    <property type="evidence" value="ECO:0007669"/>
    <property type="project" value="Ensembl"/>
</dbReference>
<feature type="domain" description="B30.2/SPRY" evidence="14">
    <location>
        <begin position="327"/>
        <end position="524"/>
    </location>
</feature>
<dbReference type="GO" id="GO:0008270">
    <property type="term" value="F:zinc ion binding"/>
    <property type="evidence" value="ECO:0007669"/>
    <property type="project" value="UniProtKB-KW"/>
</dbReference>
<reference evidence="15" key="1">
    <citation type="submission" date="2025-08" db="UniProtKB">
        <authorList>
            <consortium name="Ensembl"/>
        </authorList>
    </citation>
    <scope>IDENTIFICATION</scope>
</reference>
<dbReference type="SUPFAM" id="SSF57850">
    <property type="entry name" value="RING/U-box"/>
    <property type="match status" value="1"/>
</dbReference>
<dbReference type="InterPro" id="IPR006574">
    <property type="entry name" value="PRY"/>
</dbReference>
<dbReference type="InterPro" id="IPR043136">
    <property type="entry name" value="B30.2/SPRY_sf"/>
</dbReference>
<dbReference type="FunFam" id="2.60.120.920:FF:000004">
    <property type="entry name" value="Butyrophilin subfamily 1 member A1"/>
    <property type="match status" value="1"/>
</dbReference>
<dbReference type="Ensembl" id="ENSNNAT00000017974.1">
    <property type="protein sequence ID" value="ENSNNAP00000017123.1"/>
    <property type="gene ID" value="ENSNNAG00000011510.1"/>
</dbReference>
<dbReference type="GO" id="GO:0061630">
    <property type="term" value="F:ubiquitin protein ligase activity"/>
    <property type="evidence" value="ECO:0007669"/>
    <property type="project" value="Ensembl"/>
</dbReference>
<evidence type="ECO:0000256" key="8">
    <source>
        <dbReference type="ARBA" id="ARBA00022833"/>
    </source>
</evidence>
<feature type="chain" id="PRO_5034876327" evidence="12">
    <location>
        <begin position="22"/>
        <end position="524"/>
    </location>
</feature>
<feature type="signal peptide" evidence="12">
    <location>
        <begin position="1"/>
        <end position="21"/>
    </location>
</feature>
<dbReference type="PANTHER" id="PTHR24103">
    <property type="entry name" value="E3 UBIQUITIN-PROTEIN LIGASE TRIM"/>
    <property type="match status" value="1"/>
</dbReference>
<dbReference type="PROSITE" id="PS50089">
    <property type="entry name" value="ZF_RING_2"/>
    <property type="match status" value="1"/>
</dbReference>
<protein>
    <submittedName>
        <fullName evidence="15">Tripartite motif containing 69</fullName>
    </submittedName>
</protein>
<dbReference type="PROSITE" id="PS50188">
    <property type="entry name" value="B302_SPRY"/>
    <property type="match status" value="1"/>
</dbReference>
<dbReference type="InterPro" id="IPR001841">
    <property type="entry name" value="Znf_RING"/>
</dbReference>
<dbReference type="Pfam" id="PF00097">
    <property type="entry name" value="zf-C3HC4"/>
    <property type="match status" value="1"/>
</dbReference>
<dbReference type="InterPro" id="IPR001870">
    <property type="entry name" value="B30.2/SPRY"/>
</dbReference>
<keyword evidence="12" id="KW-0732">Signal</keyword>
<dbReference type="InterPro" id="IPR003877">
    <property type="entry name" value="SPRY_dom"/>
</dbReference>
<feature type="coiled-coil region" evidence="11">
    <location>
        <begin position="245"/>
        <end position="276"/>
    </location>
</feature>
<keyword evidence="5" id="KW-0528">Neurotoxin</keyword>
<dbReference type="SMART" id="SM00184">
    <property type="entry name" value="RING"/>
    <property type="match status" value="1"/>
</dbReference>
<comment type="function">
    <text evidence="9">Neurotoxin that produces dose-dependent hypolocomotion and hyperalgesia in mice. May directly act on the central nervous system, as it is 6500-fold more potent when administered intracerebroventricularly than intraperitoneal.</text>
</comment>
<dbReference type="GO" id="GO:0005813">
    <property type="term" value="C:centrosome"/>
    <property type="evidence" value="ECO:0007669"/>
    <property type="project" value="Ensembl"/>
</dbReference>
<dbReference type="InterPro" id="IPR050143">
    <property type="entry name" value="TRIM/RBCC"/>
</dbReference>
<sequence length="524" mass="59633">MLASSLLLIVALVFALSSTMSTSTSKNPSTSSLISLNERAVSPILASSSNTSWDLNADDFTKELSCSLCLELFKEPVILPCGHNFCKPCLEAIWNKKGVFCPECHINVPDRKFIINQALEKMAEKIKACHVGGQQQKCMEHGEPLTLYWKPQGTLACFTCREAQMPKDQCTQFLLIPDAVQIYTERLLTLRLQLRSILVKMEVLKNAQEEKISSHKENKLQLQYHISLEFLKLHQFLHMKEKTLIHQLKEESEILLQEMEGNLNKLQDRSQVAKDTLVCIQARLYQQNSAGFLKGIKPFVERMENKTDNSSLGQLVMGALNPGEFKGPMHYAMWKEMRTILNPDITFITLDPNTAHPNLVISEGLTCVWHSDTKQILPDLPERFDCSVSVLASEGFTTGKYYWEVEVKKKIKWTLGVVRESINRKGNYPLSPKEGHWLIKLRNKNELKAVDVRPKCLTLSGNLCRVGIYLDYEGGQVSFYEATAMSHIYTFTDTFTEKVYPYFCPCLNDSGENKEPLRIIAFDM</sequence>
<dbReference type="GO" id="GO:0051299">
    <property type="term" value="P:centrosome separation"/>
    <property type="evidence" value="ECO:0007669"/>
    <property type="project" value="Ensembl"/>
</dbReference>
<comment type="similarity">
    <text evidence="2">Belongs to the TRIM/RBCC family.</text>
</comment>
<keyword evidence="8" id="KW-0862">Zinc</keyword>
<dbReference type="OMA" id="TEELTIH"/>
<dbReference type="AlphaFoldDB" id="A0A8C6XN15"/>
<evidence type="ECO:0000256" key="2">
    <source>
        <dbReference type="ARBA" id="ARBA00008518"/>
    </source>
</evidence>
<dbReference type="PRINTS" id="PR01407">
    <property type="entry name" value="BUTYPHLNCDUF"/>
</dbReference>
<comment type="similarity">
    <text evidence="3">Belongs to the ohanin/vespryn family.</text>
</comment>
<dbReference type="SMART" id="SM00589">
    <property type="entry name" value="PRY"/>
    <property type="match status" value="1"/>
</dbReference>
<evidence type="ECO:0000256" key="12">
    <source>
        <dbReference type="SAM" id="SignalP"/>
    </source>
</evidence>
<feature type="domain" description="RING-type" evidence="13">
    <location>
        <begin position="66"/>
        <end position="105"/>
    </location>
</feature>
<accession>A0A8C6XN15</accession>
<organism evidence="15 16">
    <name type="scientific">Naja naja</name>
    <name type="common">Indian cobra</name>
    <dbReference type="NCBI Taxonomy" id="35670"/>
    <lineage>
        <taxon>Eukaryota</taxon>
        <taxon>Metazoa</taxon>
        <taxon>Chordata</taxon>
        <taxon>Craniata</taxon>
        <taxon>Vertebrata</taxon>
        <taxon>Euteleostomi</taxon>
        <taxon>Lepidosauria</taxon>
        <taxon>Squamata</taxon>
        <taxon>Bifurcata</taxon>
        <taxon>Unidentata</taxon>
        <taxon>Episquamata</taxon>
        <taxon>Toxicofera</taxon>
        <taxon>Serpentes</taxon>
        <taxon>Colubroidea</taxon>
        <taxon>Elapidae</taxon>
        <taxon>Elapinae</taxon>
        <taxon>Naja</taxon>
    </lineage>
</organism>
<dbReference type="SUPFAM" id="SSF49899">
    <property type="entry name" value="Concanavalin A-like lectins/glucanases"/>
    <property type="match status" value="1"/>
</dbReference>
<keyword evidence="11" id="KW-0175">Coiled coil</keyword>
<evidence type="ECO:0000256" key="1">
    <source>
        <dbReference type="ARBA" id="ARBA00004496"/>
    </source>
</evidence>
<gene>
    <name evidence="15" type="primary">TRIM69</name>
</gene>
<evidence type="ECO:0000256" key="11">
    <source>
        <dbReference type="SAM" id="Coils"/>
    </source>
</evidence>
<dbReference type="SMART" id="SM00449">
    <property type="entry name" value="SPRY"/>
    <property type="match status" value="1"/>
</dbReference>
<evidence type="ECO:0000256" key="4">
    <source>
        <dbReference type="ARBA" id="ARBA00022490"/>
    </source>
</evidence>
<dbReference type="InterPro" id="IPR013320">
    <property type="entry name" value="ConA-like_dom_sf"/>
</dbReference>
<dbReference type="GeneTree" id="ENSGT00940000160707"/>
<keyword evidence="5" id="KW-0800">Toxin</keyword>
<dbReference type="Pfam" id="PF13765">
    <property type="entry name" value="PRY"/>
    <property type="match status" value="1"/>
</dbReference>
<name>A0A8C6XN15_NAJNA</name>
<keyword evidence="7 10" id="KW-0863">Zinc-finger</keyword>
<dbReference type="PROSITE" id="PS00518">
    <property type="entry name" value="ZF_RING_1"/>
    <property type="match status" value="1"/>
</dbReference>
<dbReference type="Pfam" id="PF00622">
    <property type="entry name" value="SPRY"/>
    <property type="match status" value="1"/>
</dbReference>
<evidence type="ECO:0000256" key="10">
    <source>
        <dbReference type="PROSITE-ProRule" id="PRU00175"/>
    </source>
</evidence>
<keyword evidence="6" id="KW-0479">Metal-binding</keyword>
<dbReference type="Gene3D" id="3.30.40.10">
    <property type="entry name" value="Zinc/RING finger domain, C3HC4 (zinc finger)"/>
    <property type="match status" value="1"/>
</dbReference>
<comment type="subcellular location">
    <subcellularLocation>
        <location evidence="1">Cytoplasm</location>
    </subcellularLocation>
</comment>
<evidence type="ECO:0000256" key="6">
    <source>
        <dbReference type="ARBA" id="ARBA00022723"/>
    </source>
</evidence>
<dbReference type="InterPro" id="IPR018957">
    <property type="entry name" value="Znf_C3HC4_RING-type"/>
</dbReference>
<dbReference type="Gene3D" id="2.60.120.920">
    <property type="match status" value="1"/>
</dbReference>
<dbReference type="GO" id="GO:0071539">
    <property type="term" value="P:protein localization to centrosome"/>
    <property type="evidence" value="ECO:0007669"/>
    <property type="project" value="Ensembl"/>
</dbReference>
<evidence type="ECO:0000313" key="16">
    <source>
        <dbReference type="Proteomes" id="UP000694559"/>
    </source>
</evidence>
<evidence type="ECO:0000256" key="3">
    <source>
        <dbReference type="ARBA" id="ARBA00009651"/>
    </source>
</evidence>
<dbReference type="InterPro" id="IPR013083">
    <property type="entry name" value="Znf_RING/FYVE/PHD"/>
</dbReference>